<dbReference type="Gene3D" id="3.30.450.40">
    <property type="match status" value="1"/>
</dbReference>
<keyword evidence="4" id="KW-0175">Coiled coil</keyword>
<keyword evidence="7" id="KW-1185">Reference proteome</keyword>
<dbReference type="InterPro" id="IPR043128">
    <property type="entry name" value="Rev_trsase/Diguanyl_cyclase"/>
</dbReference>
<dbReference type="InterPro" id="IPR011990">
    <property type="entry name" value="TPR-like_helical_dom_sf"/>
</dbReference>
<dbReference type="InterPro" id="IPR000160">
    <property type="entry name" value="GGDEF_dom"/>
</dbReference>
<dbReference type="PANTHER" id="PTHR45138:SF9">
    <property type="entry name" value="DIGUANYLATE CYCLASE DGCM-RELATED"/>
    <property type="match status" value="1"/>
</dbReference>
<evidence type="ECO:0000256" key="4">
    <source>
        <dbReference type="SAM" id="Coils"/>
    </source>
</evidence>
<organism evidence="6 7">
    <name type="scientific">Saccharospirillum salsuginis</name>
    <dbReference type="NCBI Taxonomy" id="418750"/>
    <lineage>
        <taxon>Bacteria</taxon>
        <taxon>Pseudomonadati</taxon>
        <taxon>Pseudomonadota</taxon>
        <taxon>Gammaproteobacteria</taxon>
        <taxon>Oceanospirillales</taxon>
        <taxon>Saccharospirillaceae</taxon>
        <taxon>Saccharospirillum</taxon>
    </lineage>
</organism>
<evidence type="ECO:0000256" key="3">
    <source>
        <dbReference type="ARBA" id="ARBA00034247"/>
    </source>
</evidence>
<comment type="cofactor">
    <cofactor evidence="1">
        <name>Mg(2+)</name>
        <dbReference type="ChEBI" id="CHEBI:18420"/>
    </cofactor>
</comment>
<sequence length="1047" mass="119783">MNRSFPLRLLQNAWQQTLSDSGQILLFADSGGQRFGTLVKEFAGTIEAHPYYFQLGPDAALLGYYPLIDVLRDLYDRCGVDDCDRWLDEVDVYPPNRAIWRQILDDRYVRRPALRLKDQVVQHSISLEQDLLDLIADLTRQRPVMVAIANYHFASPSLQLLLERTRQTLPKQFLILAASDPERLNQHDEDGLPHYRWVGDDQYDPPWLIDLAPDLDRHPVNWPGQRSIDTYSIPNLIQQALENHVLLCRSETLDLCDQVGLMLDERQILLVDEHRDELMLLEAEAQFYADRYNAAISVLNELLEVARQRQDHERQFDAYLRLSWCALYKHRLDDAQQMATHARTALEYIPDKGADWLLREREWLLLQALVYAQQHRRLPEVYQHRLEALLPLEDNDDTVYAFRFAQVSWEDRLNATEKRYLRKALLSGMRQARRQGNRVAAVKLLQSMAVLQTNNQRNQRALTCLNLALRLSGPLRSAEHEVPVLNAIGYVRLQMGDLTEARDTFHQALQSLQLTANYNEVAATLNNLAWTYFVGGNLPECQRLLNTAIRLCRIRGFHVLPYHTLDDLLLHQALCRFYLGHSVLAQHTLLEMTHRRPDLSNKGRLLYACLKLHFARSEADYDAVDELVAELDELLVNNADLPGPPTSIALYAAGPDRLSIKPPTVGIDWMAYPGRDTVMLAAQPVDVMSLLRTAEQEGELETLQQRVRDTRLLSHLSAQANAATDVRELIETICRQLAAHLDCDYVALELTEQPYIRPLFVHQGLPQRTAEQLHQKLALQKLTRGRLLCNVRNLELDELEQGYVYVNSIALPHHDFGDLVLMTRSNRGFDESVLRTSVMLAAQLAAAIQRLMHEGELQHLSSTDMLTGLINRQALYPRLEEELARVRRHGNYRFCLAFLDLDNFKYLNDNFGHNLGDRVLRGFAKLLDQHTRTEDVIARLGGDEFVILFPGQSGDQAEQVAKRLLERFDTVEHCHRSLREFTGQVLDLDPEYCLGVSIGIVESSPERAPASVDQLLNLADQSMYAAKSSGKNRAIIRPAGDTENDGE</sequence>
<gene>
    <name evidence="6" type="ORF">GCM10007392_05230</name>
</gene>
<reference evidence="6" key="2">
    <citation type="submission" date="2020-09" db="EMBL/GenBank/DDBJ databases">
        <authorList>
            <person name="Sun Q."/>
            <person name="Kim S."/>
        </authorList>
    </citation>
    <scope>NUCLEOTIDE SEQUENCE</scope>
    <source>
        <strain evidence="6">KCTC 22169</strain>
    </source>
</reference>
<dbReference type="SMART" id="SM00028">
    <property type="entry name" value="TPR"/>
    <property type="match status" value="3"/>
</dbReference>
<dbReference type="PROSITE" id="PS50887">
    <property type="entry name" value="GGDEF"/>
    <property type="match status" value="1"/>
</dbReference>
<dbReference type="Gene3D" id="3.30.70.270">
    <property type="match status" value="1"/>
</dbReference>
<comment type="caution">
    <text evidence="6">The sequence shown here is derived from an EMBL/GenBank/DDBJ whole genome shotgun (WGS) entry which is preliminary data.</text>
</comment>
<reference evidence="6" key="1">
    <citation type="journal article" date="2014" name="Int. J. Syst. Evol. Microbiol.">
        <title>Complete genome sequence of Corynebacterium casei LMG S-19264T (=DSM 44701T), isolated from a smear-ripened cheese.</title>
        <authorList>
            <consortium name="US DOE Joint Genome Institute (JGI-PGF)"/>
            <person name="Walter F."/>
            <person name="Albersmeier A."/>
            <person name="Kalinowski J."/>
            <person name="Ruckert C."/>
        </authorList>
    </citation>
    <scope>NUCLEOTIDE SEQUENCE</scope>
    <source>
        <strain evidence="6">KCTC 22169</strain>
    </source>
</reference>
<dbReference type="RefSeq" id="WP_189606918.1">
    <property type="nucleotide sequence ID" value="NZ_BMXR01000001.1"/>
</dbReference>
<dbReference type="InterPro" id="IPR050469">
    <property type="entry name" value="Diguanylate_Cyclase"/>
</dbReference>
<name>A0A918N636_9GAMM</name>
<comment type="catalytic activity">
    <reaction evidence="3">
        <text>2 GTP = 3',3'-c-di-GMP + 2 diphosphate</text>
        <dbReference type="Rhea" id="RHEA:24898"/>
        <dbReference type="ChEBI" id="CHEBI:33019"/>
        <dbReference type="ChEBI" id="CHEBI:37565"/>
        <dbReference type="ChEBI" id="CHEBI:58805"/>
        <dbReference type="EC" id="2.7.7.65"/>
    </reaction>
</comment>
<dbReference type="AlphaFoldDB" id="A0A918N636"/>
<accession>A0A918N636</accession>
<evidence type="ECO:0000259" key="5">
    <source>
        <dbReference type="PROSITE" id="PS50887"/>
    </source>
</evidence>
<dbReference type="Proteomes" id="UP000626148">
    <property type="component" value="Unassembled WGS sequence"/>
</dbReference>
<dbReference type="NCBIfam" id="TIGR00254">
    <property type="entry name" value="GGDEF"/>
    <property type="match status" value="1"/>
</dbReference>
<dbReference type="PANTHER" id="PTHR45138">
    <property type="entry name" value="REGULATORY COMPONENTS OF SENSORY TRANSDUCTION SYSTEM"/>
    <property type="match status" value="1"/>
</dbReference>
<dbReference type="EMBL" id="BMXR01000001">
    <property type="protein sequence ID" value="GGX41290.1"/>
    <property type="molecule type" value="Genomic_DNA"/>
</dbReference>
<feature type="coiled-coil region" evidence="4">
    <location>
        <begin position="271"/>
        <end position="309"/>
    </location>
</feature>
<dbReference type="SUPFAM" id="SSF55073">
    <property type="entry name" value="Nucleotide cyclase"/>
    <property type="match status" value="1"/>
</dbReference>
<evidence type="ECO:0000256" key="1">
    <source>
        <dbReference type="ARBA" id="ARBA00001946"/>
    </source>
</evidence>
<evidence type="ECO:0000313" key="7">
    <source>
        <dbReference type="Proteomes" id="UP000626148"/>
    </source>
</evidence>
<dbReference type="Gene3D" id="1.25.40.10">
    <property type="entry name" value="Tetratricopeptide repeat domain"/>
    <property type="match status" value="1"/>
</dbReference>
<evidence type="ECO:0000313" key="6">
    <source>
        <dbReference type="EMBL" id="GGX41290.1"/>
    </source>
</evidence>
<dbReference type="InterPro" id="IPR029787">
    <property type="entry name" value="Nucleotide_cyclase"/>
</dbReference>
<dbReference type="InterPro" id="IPR019734">
    <property type="entry name" value="TPR_rpt"/>
</dbReference>
<dbReference type="InterPro" id="IPR029016">
    <property type="entry name" value="GAF-like_dom_sf"/>
</dbReference>
<feature type="domain" description="GGDEF" evidence="5">
    <location>
        <begin position="892"/>
        <end position="1039"/>
    </location>
</feature>
<dbReference type="EC" id="2.7.7.65" evidence="2"/>
<dbReference type="SUPFAM" id="SSF55781">
    <property type="entry name" value="GAF domain-like"/>
    <property type="match status" value="1"/>
</dbReference>
<dbReference type="CDD" id="cd01949">
    <property type="entry name" value="GGDEF"/>
    <property type="match status" value="1"/>
</dbReference>
<proteinExistence type="predicted"/>
<dbReference type="SMART" id="SM00267">
    <property type="entry name" value="GGDEF"/>
    <property type="match status" value="1"/>
</dbReference>
<protein>
    <recommendedName>
        <fullName evidence="2">diguanylate cyclase</fullName>
        <ecNumber evidence="2">2.7.7.65</ecNumber>
    </recommendedName>
</protein>
<dbReference type="FunFam" id="3.30.70.270:FF:000001">
    <property type="entry name" value="Diguanylate cyclase domain protein"/>
    <property type="match status" value="1"/>
</dbReference>
<dbReference type="GO" id="GO:0052621">
    <property type="term" value="F:diguanylate cyclase activity"/>
    <property type="evidence" value="ECO:0007669"/>
    <property type="project" value="UniProtKB-EC"/>
</dbReference>
<evidence type="ECO:0000256" key="2">
    <source>
        <dbReference type="ARBA" id="ARBA00012528"/>
    </source>
</evidence>
<dbReference type="SUPFAM" id="SSF48452">
    <property type="entry name" value="TPR-like"/>
    <property type="match status" value="2"/>
</dbReference>
<dbReference type="Pfam" id="PF00990">
    <property type="entry name" value="GGDEF"/>
    <property type="match status" value="1"/>
</dbReference>
<dbReference type="Pfam" id="PF13424">
    <property type="entry name" value="TPR_12"/>
    <property type="match status" value="1"/>
</dbReference>